<keyword evidence="8" id="KW-0625">Polysaccharide transport</keyword>
<keyword evidence="6" id="KW-0812">Transmembrane</keyword>
<dbReference type="GO" id="GO:0006811">
    <property type="term" value="P:monoatomic ion transport"/>
    <property type="evidence" value="ECO:0007669"/>
    <property type="project" value="UniProtKB-KW"/>
</dbReference>
<dbReference type="Pfam" id="PF22461">
    <property type="entry name" value="SLBB_2"/>
    <property type="match status" value="2"/>
</dbReference>
<dbReference type="GO" id="GO:0046930">
    <property type="term" value="C:pore complex"/>
    <property type="evidence" value="ECO:0007669"/>
    <property type="project" value="UniProtKB-KW"/>
</dbReference>
<evidence type="ECO:0000259" key="15">
    <source>
        <dbReference type="Pfam" id="PF02563"/>
    </source>
</evidence>
<evidence type="ECO:0000256" key="13">
    <source>
        <dbReference type="ARBA" id="ARBA00023237"/>
    </source>
</evidence>
<keyword evidence="5" id="KW-0762">Sugar transport</keyword>
<accession>B3E8Y1</accession>
<dbReference type="PANTHER" id="PTHR33619">
    <property type="entry name" value="POLYSACCHARIDE EXPORT PROTEIN GFCE-RELATED"/>
    <property type="match status" value="1"/>
</dbReference>
<dbReference type="InterPro" id="IPR054765">
    <property type="entry name" value="SLBB_dom"/>
</dbReference>
<feature type="domain" description="SLBB" evidence="16">
    <location>
        <begin position="189"/>
        <end position="261"/>
    </location>
</feature>
<keyword evidence="12" id="KW-0564">Palmitate</keyword>
<keyword evidence="4" id="KW-1134">Transmembrane beta strand</keyword>
<keyword evidence="10" id="KW-0626">Porin</keyword>
<evidence type="ECO:0000313" key="18">
    <source>
        <dbReference type="Proteomes" id="UP000002420"/>
    </source>
</evidence>
<evidence type="ECO:0000256" key="4">
    <source>
        <dbReference type="ARBA" id="ARBA00022452"/>
    </source>
</evidence>
<dbReference type="STRING" id="398767.Glov_1533"/>
<dbReference type="HOGENOM" id="CLU_038343_4_0_7"/>
<evidence type="ECO:0000256" key="9">
    <source>
        <dbReference type="ARBA" id="ARBA00023065"/>
    </source>
</evidence>
<dbReference type="KEGG" id="glo:Glov_1533"/>
<keyword evidence="3" id="KW-0813">Transport</keyword>
<dbReference type="PANTHER" id="PTHR33619:SF3">
    <property type="entry name" value="POLYSACCHARIDE EXPORT PROTEIN GFCE-RELATED"/>
    <property type="match status" value="1"/>
</dbReference>
<evidence type="ECO:0000256" key="2">
    <source>
        <dbReference type="ARBA" id="ARBA00009450"/>
    </source>
</evidence>
<evidence type="ECO:0000256" key="1">
    <source>
        <dbReference type="ARBA" id="ARBA00004571"/>
    </source>
</evidence>
<comment type="subcellular location">
    <subcellularLocation>
        <location evidence="1">Cell outer membrane</location>
        <topology evidence="1">Multi-pass membrane protein</topology>
    </subcellularLocation>
</comment>
<evidence type="ECO:0000256" key="3">
    <source>
        <dbReference type="ARBA" id="ARBA00022448"/>
    </source>
</evidence>
<dbReference type="EMBL" id="CP001089">
    <property type="protein sequence ID" value="ACD95249.1"/>
    <property type="molecule type" value="Genomic_DNA"/>
</dbReference>
<dbReference type="Pfam" id="PF02563">
    <property type="entry name" value="Poly_export"/>
    <property type="match status" value="1"/>
</dbReference>
<dbReference type="Proteomes" id="UP000002420">
    <property type="component" value="Chromosome"/>
</dbReference>
<evidence type="ECO:0000256" key="7">
    <source>
        <dbReference type="ARBA" id="ARBA00022729"/>
    </source>
</evidence>
<keyword evidence="11" id="KW-0472">Membrane</keyword>
<keyword evidence="14" id="KW-0449">Lipoprotein</keyword>
<reference evidence="17 18" key="1">
    <citation type="submission" date="2008-05" db="EMBL/GenBank/DDBJ databases">
        <title>Complete sequence of chromosome of Geobacter lovleyi SZ.</title>
        <authorList>
            <consortium name="US DOE Joint Genome Institute"/>
            <person name="Lucas S."/>
            <person name="Copeland A."/>
            <person name="Lapidus A."/>
            <person name="Glavina del Rio T."/>
            <person name="Dalin E."/>
            <person name="Tice H."/>
            <person name="Bruce D."/>
            <person name="Goodwin L."/>
            <person name="Pitluck S."/>
            <person name="Chertkov O."/>
            <person name="Meincke L."/>
            <person name="Brettin T."/>
            <person name="Detter J.C."/>
            <person name="Han C."/>
            <person name="Tapia R."/>
            <person name="Kuske C.R."/>
            <person name="Schmutz J."/>
            <person name="Larimer F."/>
            <person name="Land M."/>
            <person name="Hauser L."/>
            <person name="Kyrpides N."/>
            <person name="Mikhailova N."/>
            <person name="Sung Y."/>
            <person name="Fletcher K.E."/>
            <person name="Ritalahti K.M."/>
            <person name="Loeffler F.E."/>
            <person name="Richardson P."/>
        </authorList>
    </citation>
    <scope>NUCLEOTIDE SEQUENCE [LARGE SCALE GENOMIC DNA]</scope>
    <source>
        <strain evidence="18">ATCC BAA-1151 / DSM 17278 / SZ</strain>
    </source>
</reference>
<dbReference type="GO" id="GO:0009279">
    <property type="term" value="C:cell outer membrane"/>
    <property type="evidence" value="ECO:0007669"/>
    <property type="project" value="UniProtKB-SubCell"/>
</dbReference>
<dbReference type="InterPro" id="IPR049712">
    <property type="entry name" value="Poly_export"/>
</dbReference>
<dbReference type="GO" id="GO:0015159">
    <property type="term" value="F:polysaccharide transmembrane transporter activity"/>
    <property type="evidence" value="ECO:0007669"/>
    <property type="project" value="InterPro"/>
</dbReference>
<keyword evidence="18" id="KW-1185">Reference proteome</keyword>
<evidence type="ECO:0000256" key="8">
    <source>
        <dbReference type="ARBA" id="ARBA00023047"/>
    </source>
</evidence>
<dbReference type="InterPro" id="IPR003715">
    <property type="entry name" value="Poly_export_N"/>
</dbReference>
<feature type="domain" description="SLBB" evidence="16">
    <location>
        <begin position="270"/>
        <end position="367"/>
    </location>
</feature>
<dbReference type="eggNOG" id="COG1596">
    <property type="taxonomic scope" value="Bacteria"/>
</dbReference>
<dbReference type="Gene3D" id="3.10.560.10">
    <property type="entry name" value="Outer membrane lipoprotein wza domain like"/>
    <property type="match status" value="2"/>
</dbReference>
<keyword evidence="13" id="KW-0998">Cell outer membrane</keyword>
<evidence type="ECO:0000256" key="12">
    <source>
        <dbReference type="ARBA" id="ARBA00023139"/>
    </source>
</evidence>
<dbReference type="Gene3D" id="3.30.1950.10">
    <property type="entry name" value="wza like domain"/>
    <property type="match status" value="1"/>
</dbReference>
<proteinExistence type="inferred from homology"/>
<comment type="similarity">
    <text evidence="2">Belongs to the BexD/CtrA/VexA family.</text>
</comment>
<evidence type="ECO:0000313" key="17">
    <source>
        <dbReference type="EMBL" id="ACD95249.1"/>
    </source>
</evidence>
<keyword evidence="7" id="KW-0732">Signal</keyword>
<evidence type="ECO:0000256" key="14">
    <source>
        <dbReference type="ARBA" id="ARBA00023288"/>
    </source>
</evidence>
<gene>
    <name evidence="17" type="ordered locus">Glov_1533</name>
</gene>
<evidence type="ECO:0000256" key="5">
    <source>
        <dbReference type="ARBA" id="ARBA00022597"/>
    </source>
</evidence>
<dbReference type="AlphaFoldDB" id="B3E8Y1"/>
<evidence type="ECO:0000256" key="10">
    <source>
        <dbReference type="ARBA" id="ARBA00023114"/>
    </source>
</evidence>
<evidence type="ECO:0000259" key="16">
    <source>
        <dbReference type="Pfam" id="PF22461"/>
    </source>
</evidence>
<dbReference type="GO" id="GO:0015288">
    <property type="term" value="F:porin activity"/>
    <property type="evidence" value="ECO:0007669"/>
    <property type="project" value="UniProtKB-KW"/>
</dbReference>
<name>B3E8Y1_TRIL1</name>
<protein>
    <submittedName>
        <fullName evidence="17">Polysaccharide export protein</fullName>
    </submittedName>
</protein>
<feature type="domain" description="Polysaccharide export protein N-terminal" evidence="15">
    <location>
        <begin position="90"/>
        <end position="181"/>
    </location>
</feature>
<organism evidence="17 18">
    <name type="scientific">Trichlorobacter lovleyi (strain ATCC BAA-1151 / DSM 17278 / SZ)</name>
    <name type="common">Geobacter lovleyi</name>
    <dbReference type="NCBI Taxonomy" id="398767"/>
    <lineage>
        <taxon>Bacteria</taxon>
        <taxon>Pseudomonadati</taxon>
        <taxon>Thermodesulfobacteriota</taxon>
        <taxon>Desulfuromonadia</taxon>
        <taxon>Geobacterales</taxon>
        <taxon>Geobacteraceae</taxon>
        <taxon>Trichlorobacter</taxon>
    </lineage>
</organism>
<dbReference type="PROSITE" id="PS51257">
    <property type="entry name" value="PROKAR_LIPOPROTEIN"/>
    <property type="match status" value="1"/>
</dbReference>
<evidence type="ECO:0000256" key="11">
    <source>
        <dbReference type="ARBA" id="ARBA00023136"/>
    </source>
</evidence>
<sequence>MIEIGRVKRTMNLIPARLLAIFTLSLLLSGCVGWLPSSGPSVSEVKDAAGSQRLSGIQLVDLNDSVARRLLAQRKQELFSEKIGVGKPVNWLIGVGDVVEVSVWEAPPGTLFSPSMSDLKSAPASSRVTPFPEQMVDSDGLITIPFAGKIMVAGRSPQQVEADIVERLKGLANQPQVLVRVLRNNYATVTVVGEVANSSRIPLTPRGERLLDALASAGGVRQPVNKMTVQVTRGDLVQSMPLETVIRDPRQNITLQPGDVLTALYQPSSFTILGATGKNEEVNFEAQGISLAQALARGGGLQDSRANAQGVFVFRLESADALDWPAKPVRTTPDGKVPVIYRADLNDPASFFIAQSFPVHNKDVLYVANAPSVELQKFLNIIMTLAYPVINVIPLTR</sequence>
<evidence type="ECO:0000256" key="6">
    <source>
        <dbReference type="ARBA" id="ARBA00022692"/>
    </source>
</evidence>
<keyword evidence="9" id="KW-0406">Ion transport</keyword>